<evidence type="ECO:0000313" key="1">
    <source>
        <dbReference type="EMBL" id="KAF6758950.1"/>
    </source>
</evidence>
<dbReference type="EMBL" id="JACGCI010000017">
    <property type="protein sequence ID" value="KAF6758950.1"/>
    <property type="molecule type" value="Genomic_DNA"/>
</dbReference>
<comment type="caution">
    <text evidence="1">The sequence shown here is derived from an EMBL/GenBank/DDBJ whole genome shotgun (WGS) entry which is preliminary data.</text>
</comment>
<accession>A0A8H6I4X1</accession>
<organism evidence="1 2">
    <name type="scientific">Ephemerocybe angulata</name>
    <dbReference type="NCBI Taxonomy" id="980116"/>
    <lineage>
        <taxon>Eukaryota</taxon>
        <taxon>Fungi</taxon>
        <taxon>Dikarya</taxon>
        <taxon>Basidiomycota</taxon>
        <taxon>Agaricomycotina</taxon>
        <taxon>Agaricomycetes</taxon>
        <taxon>Agaricomycetidae</taxon>
        <taxon>Agaricales</taxon>
        <taxon>Agaricineae</taxon>
        <taxon>Psathyrellaceae</taxon>
        <taxon>Ephemerocybe</taxon>
    </lineage>
</organism>
<reference evidence="1 2" key="1">
    <citation type="submission" date="2020-07" db="EMBL/GenBank/DDBJ databases">
        <title>Comparative genomics of pyrophilous fungi reveals a link between fire events and developmental genes.</title>
        <authorList>
            <consortium name="DOE Joint Genome Institute"/>
            <person name="Steindorff A.S."/>
            <person name="Carver A."/>
            <person name="Calhoun S."/>
            <person name="Stillman K."/>
            <person name="Liu H."/>
            <person name="Lipzen A."/>
            <person name="Pangilinan J."/>
            <person name="Labutti K."/>
            <person name="Bruns T.D."/>
            <person name="Grigoriev I.V."/>
        </authorList>
    </citation>
    <scope>NUCLEOTIDE SEQUENCE [LARGE SCALE GENOMIC DNA]</scope>
    <source>
        <strain evidence="1 2">CBS 144469</strain>
    </source>
</reference>
<dbReference type="Proteomes" id="UP000521943">
    <property type="component" value="Unassembled WGS sequence"/>
</dbReference>
<sequence length="337" mass="39034">MAHIPDDAPLFRFQDLPEDLARLVFEAAAHDVDKPNWSCALVSTTVRSWVEPILYRRIVIDTPWKMTLLGQTMSHHPAKAPAFFSTHVEQIYIIIRRDRLNPSYSDLYSLELLSACPNITLLDFDHRTEGGEKPSLKIGQHAAWRAMHPKKLYIRDEMFMPSHRHFRVDENPIFTVLTHLELKWDVIRNGAVTTWAWDTLSRLTTLTHLCISVQPMTDTLVRRIAADHLHTATFHFPPSLIVCVFSVSFWPWALENARIIASSNGATLHRRVVVAVNRSYYFQELERGDDGLWINQTIWRWSNGSQEARKDSDDVENFWKRAEDKVATRSSERPLVL</sequence>
<dbReference type="OrthoDB" id="2913000at2759"/>
<gene>
    <name evidence="1" type="ORF">DFP72DRAFT_887094</name>
</gene>
<proteinExistence type="predicted"/>
<dbReference type="AlphaFoldDB" id="A0A8H6I4X1"/>
<keyword evidence="2" id="KW-1185">Reference proteome</keyword>
<name>A0A8H6I4X1_9AGAR</name>
<protein>
    <submittedName>
        <fullName evidence="1">Uncharacterized protein</fullName>
    </submittedName>
</protein>
<evidence type="ECO:0000313" key="2">
    <source>
        <dbReference type="Proteomes" id="UP000521943"/>
    </source>
</evidence>